<comment type="caution">
    <text evidence="3">The sequence shown here is derived from an EMBL/GenBank/DDBJ whole genome shotgun (WGS) entry which is preliminary data.</text>
</comment>
<dbReference type="PANTHER" id="PTHR46268:SF6">
    <property type="entry name" value="UNIVERSAL STRESS PROTEIN UP12"/>
    <property type="match status" value="1"/>
</dbReference>
<dbReference type="SUPFAM" id="SSF52402">
    <property type="entry name" value="Adenine nucleotide alpha hydrolases-like"/>
    <property type="match status" value="2"/>
</dbReference>
<evidence type="ECO:0000313" key="4">
    <source>
        <dbReference type="Proteomes" id="UP000239415"/>
    </source>
</evidence>
<dbReference type="InterPro" id="IPR006015">
    <property type="entry name" value="Universal_stress_UspA"/>
</dbReference>
<organism evidence="3 4">
    <name type="scientific">Actinoplanes italicus</name>
    <dbReference type="NCBI Taxonomy" id="113567"/>
    <lineage>
        <taxon>Bacteria</taxon>
        <taxon>Bacillati</taxon>
        <taxon>Actinomycetota</taxon>
        <taxon>Actinomycetes</taxon>
        <taxon>Micromonosporales</taxon>
        <taxon>Micromonosporaceae</taxon>
        <taxon>Actinoplanes</taxon>
    </lineage>
</organism>
<evidence type="ECO:0000313" key="3">
    <source>
        <dbReference type="EMBL" id="PRX21865.1"/>
    </source>
</evidence>
<dbReference type="Pfam" id="PF00582">
    <property type="entry name" value="Usp"/>
    <property type="match status" value="2"/>
</dbReference>
<dbReference type="AlphaFoldDB" id="A0A2T0KEW8"/>
<dbReference type="InterPro" id="IPR014729">
    <property type="entry name" value="Rossmann-like_a/b/a_fold"/>
</dbReference>
<evidence type="ECO:0000256" key="1">
    <source>
        <dbReference type="ARBA" id="ARBA00008791"/>
    </source>
</evidence>
<accession>A0A2T0KEW8</accession>
<keyword evidence="4" id="KW-1185">Reference proteome</keyword>
<comment type="similarity">
    <text evidence="1">Belongs to the universal stress protein A family.</text>
</comment>
<dbReference type="Gene3D" id="3.40.50.620">
    <property type="entry name" value="HUPs"/>
    <property type="match status" value="2"/>
</dbReference>
<evidence type="ECO:0000259" key="2">
    <source>
        <dbReference type="Pfam" id="PF00582"/>
    </source>
</evidence>
<dbReference type="EMBL" id="PVMZ01000005">
    <property type="protein sequence ID" value="PRX21865.1"/>
    <property type="molecule type" value="Genomic_DNA"/>
</dbReference>
<dbReference type="PRINTS" id="PR01438">
    <property type="entry name" value="UNVRSLSTRESS"/>
</dbReference>
<dbReference type="Proteomes" id="UP000239415">
    <property type="component" value="Unassembled WGS sequence"/>
</dbReference>
<name>A0A2T0KEW8_9ACTN</name>
<sequence>MQTPAVVVGTDGTEPGTAAVRWAATEAAYRRLPLRVVHVLDWDWSVSRYDYQGEYFDSARRLAERTVREAARRAKDLVPSLTVEFQVAVGRPVTSLARLSRSATLLAVGSRGEGGSAGWWLGSVSRRVVAHARCPVVVVRGRHAGPRDPVAVGVDDSGDAEPVLQVAFTTAHRHGVGVVAVRSYRPARLPAGDAGSPECDSVERDLLTARLVPWRARFPDVPVDTLVSTDSVAATLAEVSHGTRLVVLGNHAHGLFSAAFHGSDATRVLRRAHCPVLVVQEPRTRKDHHESTYR</sequence>
<feature type="domain" description="UspA" evidence="2">
    <location>
        <begin position="148"/>
        <end position="279"/>
    </location>
</feature>
<feature type="domain" description="UspA" evidence="2">
    <location>
        <begin position="6"/>
        <end position="140"/>
    </location>
</feature>
<dbReference type="RefSeq" id="WP_106318331.1">
    <property type="nucleotide sequence ID" value="NZ_BOMO01000037.1"/>
</dbReference>
<dbReference type="OrthoDB" id="3402850at2"/>
<protein>
    <submittedName>
        <fullName evidence="3">Nucleotide-binding universal stress UspA family protein</fullName>
    </submittedName>
</protein>
<dbReference type="InterPro" id="IPR006016">
    <property type="entry name" value="UspA"/>
</dbReference>
<dbReference type="PANTHER" id="PTHR46268">
    <property type="entry name" value="STRESS RESPONSE PROTEIN NHAX"/>
    <property type="match status" value="1"/>
</dbReference>
<proteinExistence type="inferred from homology"/>
<gene>
    <name evidence="3" type="ORF">CLV67_10542</name>
</gene>
<reference evidence="3 4" key="1">
    <citation type="submission" date="2018-03" db="EMBL/GenBank/DDBJ databases">
        <title>Genomic Encyclopedia of Archaeal and Bacterial Type Strains, Phase II (KMG-II): from individual species to whole genera.</title>
        <authorList>
            <person name="Goeker M."/>
        </authorList>
    </citation>
    <scope>NUCLEOTIDE SEQUENCE [LARGE SCALE GENOMIC DNA]</scope>
    <source>
        <strain evidence="3 4">DSM 43146</strain>
    </source>
</reference>